<evidence type="ECO:0000313" key="8">
    <source>
        <dbReference type="Proteomes" id="UP000285604"/>
    </source>
</evidence>
<evidence type="ECO:0000256" key="4">
    <source>
        <dbReference type="ARBA" id="ARBA00031367"/>
    </source>
</evidence>
<organism evidence="7 8">
    <name type="scientific">Segatella copri</name>
    <dbReference type="NCBI Taxonomy" id="165179"/>
    <lineage>
        <taxon>Bacteria</taxon>
        <taxon>Pseudomonadati</taxon>
        <taxon>Bacteroidota</taxon>
        <taxon>Bacteroidia</taxon>
        <taxon>Bacteroidales</taxon>
        <taxon>Prevotellaceae</taxon>
        <taxon>Segatella</taxon>
    </lineage>
</organism>
<dbReference type="InterPro" id="IPR001509">
    <property type="entry name" value="Epimerase_deHydtase"/>
</dbReference>
<evidence type="ECO:0000256" key="2">
    <source>
        <dbReference type="ARBA" id="ARBA00007637"/>
    </source>
</evidence>
<dbReference type="PANTHER" id="PTHR43725:SF53">
    <property type="entry name" value="UDP-ARABINOSE 4-EPIMERASE 1"/>
    <property type="match status" value="1"/>
</dbReference>
<gene>
    <name evidence="7" type="ORF">DXA63_11765</name>
</gene>
<evidence type="ECO:0000256" key="1">
    <source>
        <dbReference type="ARBA" id="ARBA00004947"/>
    </source>
</evidence>
<dbReference type="Gene3D" id="3.40.50.720">
    <property type="entry name" value="NAD(P)-binding Rossmann-like Domain"/>
    <property type="match status" value="1"/>
</dbReference>
<comment type="similarity">
    <text evidence="2">Belongs to the NAD(P)-dependent epimerase/dehydratase family.</text>
</comment>
<dbReference type="Proteomes" id="UP000285604">
    <property type="component" value="Unassembled WGS sequence"/>
</dbReference>
<dbReference type="PANTHER" id="PTHR43725">
    <property type="entry name" value="UDP-GLUCOSE 4-EPIMERASE"/>
    <property type="match status" value="1"/>
</dbReference>
<comment type="caution">
    <text evidence="7">The sequence shown here is derived from an EMBL/GenBank/DDBJ whole genome shotgun (WGS) entry which is preliminary data.</text>
</comment>
<proteinExistence type="inferred from homology"/>
<reference evidence="7 8" key="1">
    <citation type="submission" date="2018-08" db="EMBL/GenBank/DDBJ databases">
        <title>A genome reference for cultivated species of the human gut microbiota.</title>
        <authorList>
            <person name="Zou Y."/>
            <person name="Xue W."/>
            <person name="Luo G."/>
        </authorList>
    </citation>
    <scope>NUCLEOTIDE SEQUENCE [LARGE SCALE GENOMIC DNA]</scope>
    <source>
        <strain evidence="7 8">OF03-3</strain>
    </source>
</reference>
<evidence type="ECO:0000256" key="3">
    <source>
        <dbReference type="ARBA" id="ARBA00018569"/>
    </source>
</evidence>
<comment type="pathway">
    <text evidence="1">Carbohydrate metabolism; galactose metabolism.</text>
</comment>
<evidence type="ECO:0000256" key="5">
    <source>
        <dbReference type="ARBA" id="ARBA00033067"/>
    </source>
</evidence>
<name>A0AA92UMH1_9BACT</name>
<accession>A0AA92UMH1</accession>
<evidence type="ECO:0000259" key="6">
    <source>
        <dbReference type="Pfam" id="PF01370"/>
    </source>
</evidence>
<dbReference type="Pfam" id="PF01370">
    <property type="entry name" value="Epimerase"/>
    <property type="match status" value="1"/>
</dbReference>
<protein>
    <recommendedName>
        <fullName evidence="3">UDP-glucose 4-epimerase</fullName>
    </recommendedName>
    <alternativeName>
        <fullName evidence="5">Galactowaldenase</fullName>
    </alternativeName>
    <alternativeName>
        <fullName evidence="4">UDP-galactose 4-epimerase</fullName>
    </alternativeName>
</protein>
<dbReference type="SUPFAM" id="SSF51735">
    <property type="entry name" value="NAD(P)-binding Rossmann-fold domains"/>
    <property type="match status" value="1"/>
</dbReference>
<sequence>MNILFIGGAGFIGSSLVKLFLTNEKYNVFVVEPEFANVSRLDGFNVKIFREALGNIDKVEKILVGNKIDVVVHLVSTLIPGSGYDDFNNEFKNMIFPSIKLMEICAKENIKFVYFSSGGTIYGNRSTMQPFVETDEMAPISYYGWSKQMMENSILFKNRTENLKYLIVRPSNPYGHGQNLHGKQGLVAVAIGKILEDKPVEVWGDGSAIRDYIYIDDLAKVFYQLIDKDVYNETVNLGSGRGYSVNDILAFLKIITKKDFKIVYENARPMDVSNMVLDTEKMQRLAQVELTPMLNGISTFYNESVK</sequence>
<dbReference type="AlphaFoldDB" id="A0AA92UMH1"/>
<dbReference type="InterPro" id="IPR036291">
    <property type="entry name" value="NAD(P)-bd_dom_sf"/>
</dbReference>
<evidence type="ECO:0000313" key="7">
    <source>
        <dbReference type="EMBL" id="RGX92173.1"/>
    </source>
</evidence>
<dbReference type="EMBL" id="QSCI01000061">
    <property type="protein sequence ID" value="RGX92173.1"/>
    <property type="molecule type" value="Genomic_DNA"/>
</dbReference>
<feature type="domain" description="NAD-dependent epimerase/dehydratase" evidence="6">
    <location>
        <begin position="3"/>
        <end position="238"/>
    </location>
</feature>